<evidence type="ECO:0000313" key="1">
    <source>
        <dbReference type="EMBL" id="CAI6355984.1"/>
    </source>
</evidence>
<name>A0AAV0WJ52_9HEMI</name>
<evidence type="ECO:0000313" key="2">
    <source>
        <dbReference type="Proteomes" id="UP001160148"/>
    </source>
</evidence>
<dbReference type="EMBL" id="CARXXK010000002">
    <property type="protein sequence ID" value="CAI6355984.1"/>
    <property type="molecule type" value="Genomic_DNA"/>
</dbReference>
<proteinExistence type="predicted"/>
<keyword evidence="2" id="KW-1185">Reference proteome</keyword>
<sequence>MGHTGSFVNTKHGYIKSQLPNAPAFTSEERYALAMLALGSIKCNRPTFFFGLKENVSIASKSEDIQNIDKDVQILENTSNDIRYIESSNDLQNNIECPINEESFMQIETLFIIFL</sequence>
<comment type="caution">
    <text evidence="1">The sequence shown here is derived from an EMBL/GenBank/DDBJ whole genome shotgun (WGS) entry which is preliminary data.</text>
</comment>
<accession>A0AAV0WJ52</accession>
<protein>
    <submittedName>
        <fullName evidence="1">Uncharacterized protein</fullName>
    </submittedName>
</protein>
<dbReference type="AlphaFoldDB" id="A0AAV0WJ52"/>
<organism evidence="1 2">
    <name type="scientific">Macrosiphum euphorbiae</name>
    <name type="common">potato aphid</name>
    <dbReference type="NCBI Taxonomy" id="13131"/>
    <lineage>
        <taxon>Eukaryota</taxon>
        <taxon>Metazoa</taxon>
        <taxon>Ecdysozoa</taxon>
        <taxon>Arthropoda</taxon>
        <taxon>Hexapoda</taxon>
        <taxon>Insecta</taxon>
        <taxon>Pterygota</taxon>
        <taxon>Neoptera</taxon>
        <taxon>Paraneoptera</taxon>
        <taxon>Hemiptera</taxon>
        <taxon>Sternorrhyncha</taxon>
        <taxon>Aphidomorpha</taxon>
        <taxon>Aphidoidea</taxon>
        <taxon>Aphididae</taxon>
        <taxon>Macrosiphini</taxon>
        <taxon>Macrosiphum</taxon>
    </lineage>
</organism>
<reference evidence="1 2" key="1">
    <citation type="submission" date="2023-01" db="EMBL/GenBank/DDBJ databases">
        <authorList>
            <person name="Whitehead M."/>
        </authorList>
    </citation>
    <scope>NUCLEOTIDE SEQUENCE [LARGE SCALE GENOMIC DNA]</scope>
</reference>
<dbReference type="Proteomes" id="UP001160148">
    <property type="component" value="Unassembled WGS sequence"/>
</dbReference>
<gene>
    <name evidence="1" type="ORF">MEUPH1_LOCUS11775</name>
</gene>